<keyword evidence="1" id="KW-0812">Transmembrane</keyword>
<feature type="transmembrane region" description="Helical" evidence="1">
    <location>
        <begin position="110"/>
        <end position="128"/>
    </location>
</feature>
<gene>
    <name evidence="2" type="primary">bcsG</name>
    <name evidence="2" type="ORF">GTH24_14155</name>
</gene>
<evidence type="ECO:0000256" key="1">
    <source>
        <dbReference type="SAM" id="Phobius"/>
    </source>
</evidence>
<dbReference type="EC" id="2.7.8.-" evidence="2"/>
<dbReference type="NCBIfam" id="TIGR03368">
    <property type="entry name" value="cellulose_yhjU"/>
    <property type="match status" value="1"/>
</dbReference>
<feature type="transmembrane region" description="Helical" evidence="1">
    <location>
        <begin position="41"/>
        <end position="60"/>
    </location>
</feature>
<dbReference type="RefSeq" id="WP_164526548.1">
    <property type="nucleotide sequence ID" value="NZ_CP047344.1"/>
</dbReference>
<reference evidence="2 3" key="1">
    <citation type="submission" date="2020-01" db="EMBL/GenBank/DDBJ databases">
        <title>The genomic epidemiology of tigecycline resistance gene tet(X) variants in a swine farm in China.</title>
        <authorList>
            <person name="Peng K."/>
            <person name="Li R."/>
        </authorList>
    </citation>
    <scope>NUCLEOTIDE SEQUENCE [LARGE SCALE GENOMIC DNA]</scope>
    <source>
        <strain evidence="2 3">ZN3</strain>
    </source>
</reference>
<protein>
    <submittedName>
        <fullName evidence="2">Cellulose biosynthesis protein BcsG</fullName>
        <ecNumber evidence="2">2.7.8.-</ecNumber>
    </submittedName>
</protein>
<dbReference type="EMBL" id="CP047344">
    <property type="protein sequence ID" value="QIF94967.1"/>
    <property type="molecule type" value="Genomic_DNA"/>
</dbReference>
<dbReference type="Pfam" id="PF11658">
    <property type="entry name" value="CBP_BcsG"/>
    <property type="match status" value="1"/>
</dbReference>
<dbReference type="AlphaFoldDB" id="A0A6G6SKN5"/>
<dbReference type="Proteomes" id="UP000503287">
    <property type="component" value="Chromosome"/>
</dbReference>
<evidence type="ECO:0000313" key="2">
    <source>
        <dbReference type="EMBL" id="QIF94967.1"/>
    </source>
</evidence>
<feature type="transmembrane region" description="Helical" evidence="1">
    <location>
        <begin position="67"/>
        <end position="90"/>
    </location>
</feature>
<dbReference type="GO" id="GO:0016740">
    <property type="term" value="F:transferase activity"/>
    <property type="evidence" value="ECO:0007669"/>
    <property type="project" value="UniProtKB-KW"/>
</dbReference>
<evidence type="ECO:0000313" key="3">
    <source>
        <dbReference type="Proteomes" id="UP000503287"/>
    </source>
</evidence>
<feature type="transmembrane region" description="Helical" evidence="1">
    <location>
        <begin position="135"/>
        <end position="154"/>
    </location>
</feature>
<keyword evidence="3" id="KW-1185">Reference proteome</keyword>
<keyword evidence="2" id="KW-0808">Transferase</keyword>
<proteinExistence type="predicted"/>
<sequence length="584" mass="65706">MNKSNSTQFDFLHYWHGLGAWNFYFLLKFVLLWYGYLNFDAFSNLLFLAFLLFPLPKNIWHKMRNWIAIPIGIILFYHDTWLPSFSTVLAQGGQLKQFSFDYLVELSVNFINIKMIGVAFILLVAYLFIEQWVRVSVFIIAGVLWLNIGGFTHFSQGMVPAVSANSFTQENSVNNEISSEQVSEIEVLPATVGSPIATPVAPEVITKPVEKTAMGTLYPPQKHQFNNKVLNDWLTQFYSYEKKRITPFPAQLSADAQPFDILIINICLLSTADAAAVGLQEHPIWGNFDVLFSHFNTVSSYSGPASLRLLRASCGQTQHSDLYDPTDTQCLLMDNLSSLGFAKKLVLDHNGKFGHYLQEVQQLGNLNIALQDQKNLSHQITAFDGTKIYNDKETLMRWLQGREQSNESRSVTFVNLVSLHDGNRFVGENNTADYGKRASTLLDSLDNFMNELDKKGRKVMVVIVPEHGAALQGDKTQMSGLRDIPSQSITTVPVGIRFTGIKDRAQFYPPVIVEEPSSYLALSEFISRNVNGDVFNQSSIDWNALASELPQTANVAENQATIVVDYQGQSYIKLNGGEWINYPN</sequence>
<organism evidence="2 3">
    <name type="scientific">Proteus vulgaris</name>
    <dbReference type="NCBI Taxonomy" id="585"/>
    <lineage>
        <taxon>Bacteria</taxon>
        <taxon>Pseudomonadati</taxon>
        <taxon>Pseudomonadota</taxon>
        <taxon>Gammaproteobacteria</taxon>
        <taxon>Enterobacterales</taxon>
        <taxon>Morganellaceae</taxon>
        <taxon>Proteus</taxon>
    </lineage>
</organism>
<dbReference type="InterPro" id="IPR017744">
    <property type="entry name" value="BcsG"/>
</dbReference>
<accession>A0A6G6SKN5</accession>
<keyword evidence="1" id="KW-1133">Transmembrane helix</keyword>
<keyword evidence="1" id="KW-0472">Membrane</keyword>
<name>A0A6G6SKN5_PROVU</name>